<evidence type="ECO:0000313" key="3">
    <source>
        <dbReference type="Proteomes" id="UP000274033"/>
    </source>
</evidence>
<dbReference type="NCBIfam" id="TIGR00762">
    <property type="entry name" value="DegV"/>
    <property type="match status" value="1"/>
</dbReference>
<dbReference type="InterPro" id="IPR050270">
    <property type="entry name" value="DegV_domain_contain"/>
</dbReference>
<keyword evidence="1" id="KW-0446">Lipid-binding</keyword>
<protein>
    <submittedName>
        <fullName evidence="2">DegV family protein</fullName>
    </submittedName>
</protein>
<dbReference type="GO" id="GO:0008289">
    <property type="term" value="F:lipid binding"/>
    <property type="evidence" value="ECO:0007669"/>
    <property type="project" value="UniProtKB-KW"/>
</dbReference>
<dbReference type="PANTHER" id="PTHR33434">
    <property type="entry name" value="DEGV DOMAIN-CONTAINING PROTEIN DR_1986-RELATED"/>
    <property type="match status" value="1"/>
</dbReference>
<proteinExistence type="predicted"/>
<comment type="caution">
    <text evidence="2">The sequence shown here is derived from an EMBL/GenBank/DDBJ whole genome shotgun (WGS) entry which is preliminary data.</text>
</comment>
<evidence type="ECO:0000256" key="1">
    <source>
        <dbReference type="ARBA" id="ARBA00023121"/>
    </source>
</evidence>
<keyword evidence="3" id="KW-1185">Reference proteome</keyword>
<dbReference type="Proteomes" id="UP000274033">
    <property type="component" value="Unassembled WGS sequence"/>
</dbReference>
<dbReference type="SUPFAM" id="SSF82549">
    <property type="entry name" value="DAK1/DegV-like"/>
    <property type="match status" value="1"/>
</dbReference>
<dbReference type="RefSeq" id="WP_124761771.1">
    <property type="nucleotide sequence ID" value="NZ_JAFBDY010000001.1"/>
</dbReference>
<dbReference type="Gene3D" id="3.30.1180.10">
    <property type="match status" value="1"/>
</dbReference>
<dbReference type="OrthoDB" id="9775494at2"/>
<evidence type="ECO:0000313" key="2">
    <source>
        <dbReference type="EMBL" id="RQW76185.1"/>
    </source>
</evidence>
<accession>A0A3N9UJU1</accession>
<dbReference type="EMBL" id="RRCT01000001">
    <property type="protein sequence ID" value="RQW76185.1"/>
    <property type="molecule type" value="Genomic_DNA"/>
</dbReference>
<gene>
    <name evidence="2" type="ORF">EBB45_01140</name>
</gene>
<sequence>MTEKIAWVTDTAALLDDEFIKKNHIYEIPIVVIFEEGPYREKVELKISEFYDKLRTAKKLPTTSQPVFGELVELYERLKADGYTCAIAVHPSSKLSNTLESSAAAAKQVGFPIYAIDSKMISYPMMKLLEEGIKLEKDGVFAADIVRHLEKMADQAVLCGIPSNLKQLHKSGRVPGIAAVIGNLIQLKLILYFENGQVTLKEKVRTMKRAKEYVVSLLNEDLKNSKIPEVAIIHCNNETDALKWQLELQSQFPSISFVIYPLSPAIAVHAGEGTTGLSWMKI</sequence>
<dbReference type="InterPro" id="IPR003797">
    <property type="entry name" value="DegV"/>
</dbReference>
<organism evidence="2 3">
    <name type="scientific">Lysinibacillus composti</name>
    <dbReference type="NCBI Taxonomy" id="720633"/>
    <lineage>
        <taxon>Bacteria</taxon>
        <taxon>Bacillati</taxon>
        <taxon>Bacillota</taxon>
        <taxon>Bacilli</taxon>
        <taxon>Bacillales</taxon>
        <taxon>Bacillaceae</taxon>
        <taxon>Lysinibacillus</taxon>
    </lineage>
</organism>
<dbReference type="Gene3D" id="3.40.50.10170">
    <property type="match status" value="1"/>
</dbReference>
<name>A0A3N9UJU1_9BACI</name>
<reference evidence="2 3" key="1">
    <citation type="journal article" date="2013" name="J. Microbiol.">
        <title>Lysinibacillus chungkukjangi sp. nov., isolated from Chungkukjang, Korean fermented soybean food.</title>
        <authorList>
            <person name="Kim S.J."/>
            <person name="Jang Y.H."/>
            <person name="Hamada M."/>
            <person name="Ahn J.H."/>
            <person name="Weon H.Y."/>
            <person name="Suzuki K."/>
            <person name="Whang K.S."/>
            <person name="Kwon S.W."/>
        </authorList>
    </citation>
    <scope>NUCLEOTIDE SEQUENCE [LARGE SCALE GENOMIC DNA]</scope>
    <source>
        <strain evidence="2 3">MCCC 1A12701</strain>
    </source>
</reference>
<dbReference type="Pfam" id="PF02645">
    <property type="entry name" value="DegV"/>
    <property type="match status" value="1"/>
</dbReference>
<dbReference type="PROSITE" id="PS51482">
    <property type="entry name" value="DEGV"/>
    <property type="match status" value="1"/>
</dbReference>
<dbReference type="AlphaFoldDB" id="A0A3N9UJU1"/>
<dbReference type="InterPro" id="IPR043168">
    <property type="entry name" value="DegV_C"/>
</dbReference>
<dbReference type="PANTHER" id="PTHR33434:SF2">
    <property type="entry name" value="FATTY ACID-BINDING PROTEIN TM_1468"/>
    <property type="match status" value="1"/>
</dbReference>